<dbReference type="STRING" id="1802115.A2756_02860"/>
<keyword evidence="1" id="KW-0812">Transmembrane</keyword>
<evidence type="ECO:0000256" key="1">
    <source>
        <dbReference type="SAM" id="Phobius"/>
    </source>
</evidence>
<evidence type="ECO:0000313" key="2">
    <source>
        <dbReference type="EMBL" id="OGZ45822.1"/>
    </source>
</evidence>
<gene>
    <name evidence="2" type="ORF">A2756_02860</name>
</gene>
<dbReference type="Proteomes" id="UP000177785">
    <property type="component" value="Unassembled WGS sequence"/>
</dbReference>
<feature type="transmembrane region" description="Helical" evidence="1">
    <location>
        <begin position="12"/>
        <end position="33"/>
    </location>
</feature>
<organism evidence="2 3">
    <name type="scientific">Candidatus Ryanbacteria bacterium RIFCSPHIGHO2_01_FULL_48_27</name>
    <dbReference type="NCBI Taxonomy" id="1802115"/>
    <lineage>
        <taxon>Bacteria</taxon>
        <taxon>Candidatus Ryaniibacteriota</taxon>
    </lineage>
</organism>
<keyword evidence="1" id="KW-0472">Membrane</keyword>
<evidence type="ECO:0000313" key="3">
    <source>
        <dbReference type="Proteomes" id="UP000177785"/>
    </source>
</evidence>
<accession>A0A1G2G6X1</accession>
<name>A0A1G2G6X1_9BACT</name>
<sequence length="543" mass="60751">MSYIPNKDHHVLVAVGAWLGIFLLTGLSVWISARYGVGSPGQNGRVCTQEAKRCPDGSYVSCTGPNCEFVACPSEGNGQIKFSGEVAYGQTFEHQINQNLMFRFQPDETGWVITVNGTKVPGKAGEDYSGVVTIPLRGARPQYVNADYNGIAYAASWEEREFEFVLNEDDYAKAWKSREILLWPYGHERSEVDNATASLFGDIPRGKGVVKIIDSKIISPSGDDKLGRFSSLKFEVEINLSQEQKPVVDISSWQTYRNEEYGFEFRYPSTWQVGNNGVQSFSQDKWGHGGIEPAGGMTVVVQKGCDSKTTNANWIQDSYGPGMATFEEKEICKDNFQIFLHTQTVENEQNKLLLERIASTFTVAQTTTAWKTYRNDQYSFEMKYPNDNQLVTDKNNAKIGFVYSPMSCEDTAIACFAYKSDKFPGTNFNGAALSINIARDNNNAIIKTSQDCLEYQKNWDDAGIAVVNGITFHIKNSSDGAGGHVGSIDDYIAFVNNRCFDIRIVFETISDYTDWDLRKMTSEMEQSTLGTFRQAFSTFKFSK</sequence>
<proteinExistence type="predicted"/>
<protein>
    <submittedName>
        <fullName evidence="2">Uncharacterized protein</fullName>
    </submittedName>
</protein>
<dbReference type="EMBL" id="MHNL01000005">
    <property type="protein sequence ID" value="OGZ45822.1"/>
    <property type="molecule type" value="Genomic_DNA"/>
</dbReference>
<dbReference type="AlphaFoldDB" id="A0A1G2G6X1"/>
<keyword evidence="1" id="KW-1133">Transmembrane helix</keyword>
<reference evidence="2 3" key="1">
    <citation type="journal article" date="2016" name="Nat. Commun.">
        <title>Thousands of microbial genomes shed light on interconnected biogeochemical processes in an aquifer system.</title>
        <authorList>
            <person name="Anantharaman K."/>
            <person name="Brown C.T."/>
            <person name="Hug L.A."/>
            <person name="Sharon I."/>
            <person name="Castelle C.J."/>
            <person name="Probst A.J."/>
            <person name="Thomas B.C."/>
            <person name="Singh A."/>
            <person name="Wilkins M.J."/>
            <person name="Karaoz U."/>
            <person name="Brodie E.L."/>
            <person name="Williams K.H."/>
            <person name="Hubbard S.S."/>
            <person name="Banfield J.F."/>
        </authorList>
    </citation>
    <scope>NUCLEOTIDE SEQUENCE [LARGE SCALE GENOMIC DNA]</scope>
</reference>
<comment type="caution">
    <text evidence="2">The sequence shown here is derived from an EMBL/GenBank/DDBJ whole genome shotgun (WGS) entry which is preliminary data.</text>
</comment>